<feature type="compositionally biased region" description="Polar residues" evidence="1">
    <location>
        <begin position="30"/>
        <end position="39"/>
    </location>
</feature>
<keyword evidence="3" id="KW-1185">Reference proteome</keyword>
<feature type="compositionally biased region" description="Pro residues" evidence="1">
    <location>
        <begin position="132"/>
        <end position="142"/>
    </location>
</feature>
<comment type="caution">
    <text evidence="2">The sequence shown here is derived from an EMBL/GenBank/DDBJ whole genome shotgun (WGS) entry which is preliminary data.</text>
</comment>
<dbReference type="RefSeq" id="XP_007773158.1">
    <property type="nucleotide sequence ID" value="XM_007774968.1"/>
</dbReference>
<evidence type="ECO:0000256" key="1">
    <source>
        <dbReference type="SAM" id="MobiDB-lite"/>
    </source>
</evidence>
<dbReference type="Proteomes" id="UP000053558">
    <property type="component" value="Unassembled WGS sequence"/>
</dbReference>
<dbReference type="OMA" id="DWTNISA"/>
<dbReference type="GeneID" id="19203849"/>
<proteinExistence type="predicted"/>
<dbReference type="AlphaFoldDB" id="A0A5M3MCP0"/>
<dbReference type="EMBL" id="JH711585">
    <property type="protein sequence ID" value="EIW76833.1"/>
    <property type="molecule type" value="Genomic_DNA"/>
</dbReference>
<feature type="region of interest" description="Disordered" evidence="1">
    <location>
        <begin position="214"/>
        <end position="235"/>
    </location>
</feature>
<feature type="region of interest" description="Disordered" evidence="1">
    <location>
        <begin position="1"/>
        <end position="155"/>
    </location>
</feature>
<feature type="compositionally biased region" description="Pro residues" evidence="1">
    <location>
        <begin position="65"/>
        <end position="87"/>
    </location>
</feature>
<feature type="compositionally biased region" description="Basic and acidic residues" evidence="1">
    <location>
        <begin position="7"/>
        <end position="29"/>
    </location>
</feature>
<gene>
    <name evidence="2" type="ORF">CONPUDRAFT_157987</name>
</gene>
<evidence type="ECO:0000313" key="3">
    <source>
        <dbReference type="Proteomes" id="UP000053558"/>
    </source>
</evidence>
<dbReference type="OrthoDB" id="3357271at2759"/>
<accession>A0A5M3MCP0</accession>
<evidence type="ECO:0000313" key="2">
    <source>
        <dbReference type="EMBL" id="EIW76833.1"/>
    </source>
</evidence>
<dbReference type="KEGG" id="cput:CONPUDRAFT_157987"/>
<reference evidence="3" key="1">
    <citation type="journal article" date="2012" name="Science">
        <title>The Paleozoic origin of enzymatic lignin decomposition reconstructed from 31 fungal genomes.</title>
        <authorList>
            <person name="Floudas D."/>
            <person name="Binder M."/>
            <person name="Riley R."/>
            <person name="Barry K."/>
            <person name="Blanchette R.A."/>
            <person name="Henrissat B."/>
            <person name="Martinez A.T."/>
            <person name="Otillar R."/>
            <person name="Spatafora J.W."/>
            <person name="Yadav J.S."/>
            <person name="Aerts A."/>
            <person name="Benoit I."/>
            <person name="Boyd A."/>
            <person name="Carlson A."/>
            <person name="Copeland A."/>
            <person name="Coutinho P.M."/>
            <person name="de Vries R.P."/>
            <person name="Ferreira P."/>
            <person name="Findley K."/>
            <person name="Foster B."/>
            <person name="Gaskell J."/>
            <person name="Glotzer D."/>
            <person name="Gorecki P."/>
            <person name="Heitman J."/>
            <person name="Hesse C."/>
            <person name="Hori C."/>
            <person name="Igarashi K."/>
            <person name="Jurgens J.A."/>
            <person name="Kallen N."/>
            <person name="Kersten P."/>
            <person name="Kohler A."/>
            <person name="Kuees U."/>
            <person name="Kumar T.K.A."/>
            <person name="Kuo A."/>
            <person name="LaButti K."/>
            <person name="Larrondo L.F."/>
            <person name="Lindquist E."/>
            <person name="Ling A."/>
            <person name="Lombard V."/>
            <person name="Lucas S."/>
            <person name="Lundell T."/>
            <person name="Martin R."/>
            <person name="McLaughlin D.J."/>
            <person name="Morgenstern I."/>
            <person name="Morin E."/>
            <person name="Murat C."/>
            <person name="Nagy L.G."/>
            <person name="Nolan M."/>
            <person name="Ohm R.A."/>
            <person name="Patyshakuliyeva A."/>
            <person name="Rokas A."/>
            <person name="Ruiz-Duenas F.J."/>
            <person name="Sabat G."/>
            <person name="Salamov A."/>
            <person name="Samejima M."/>
            <person name="Schmutz J."/>
            <person name="Slot J.C."/>
            <person name="St John F."/>
            <person name="Stenlid J."/>
            <person name="Sun H."/>
            <person name="Sun S."/>
            <person name="Syed K."/>
            <person name="Tsang A."/>
            <person name="Wiebenga A."/>
            <person name="Young D."/>
            <person name="Pisabarro A."/>
            <person name="Eastwood D.C."/>
            <person name="Martin F."/>
            <person name="Cullen D."/>
            <person name="Grigoriev I.V."/>
            <person name="Hibbett D.S."/>
        </authorList>
    </citation>
    <scope>NUCLEOTIDE SEQUENCE [LARGE SCALE GENOMIC DNA]</scope>
    <source>
        <strain evidence="3">RWD-64-598 SS2</strain>
    </source>
</reference>
<sequence>MVNFAELKAKAEKAKDTTVTKASNTRDRYTSTSSKSMTWDPNWKAGQRPPQSPPRNAGSGSSGKAPPPPPIRSRPPPEGPAPSPGPRPGFQGGAGGGGPPPINRSSRPDSAPLPPPPSRTGAFVRSPQSSMSPPPVHAPPPIVRVSHSPEPTGDRIDWVNLSHEDKDAFFDWLDEFFSRYLGVTLEPRKSKSEMGLGGGNVNAMASRLGAMAFESGPPAYSTRPPPRFNAGSRPT</sequence>
<name>A0A5M3MCP0_CONPW</name>
<protein>
    <submittedName>
        <fullName evidence="2">Uncharacterized protein</fullName>
    </submittedName>
</protein>
<organism evidence="2 3">
    <name type="scientific">Coniophora puteana (strain RWD-64-598)</name>
    <name type="common">Brown rot fungus</name>
    <dbReference type="NCBI Taxonomy" id="741705"/>
    <lineage>
        <taxon>Eukaryota</taxon>
        <taxon>Fungi</taxon>
        <taxon>Dikarya</taxon>
        <taxon>Basidiomycota</taxon>
        <taxon>Agaricomycotina</taxon>
        <taxon>Agaricomycetes</taxon>
        <taxon>Agaricomycetidae</taxon>
        <taxon>Boletales</taxon>
        <taxon>Coniophorineae</taxon>
        <taxon>Coniophoraceae</taxon>
        <taxon>Coniophora</taxon>
    </lineage>
</organism>